<proteinExistence type="predicted"/>
<accession>A0A1W2H8F0</accession>
<evidence type="ECO:0000313" key="4">
    <source>
        <dbReference type="Proteomes" id="UP000192333"/>
    </source>
</evidence>
<reference evidence="4" key="1">
    <citation type="submission" date="2017-04" db="EMBL/GenBank/DDBJ databases">
        <authorList>
            <person name="Varghese N."/>
            <person name="Submissions S."/>
        </authorList>
    </citation>
    <scope>NUCLEOTIDE SEQUENCE [LARGE SCALE GENOMIC DNA]</scope>
    <source>
        <strain evidence="4">DSM 16537</strain>
    </source>
</reference>
<dbReference type="InterPro" id="IPR049503">
    <property type="entry name" value="AbiJ_NTD4"/>
</dbReference>
<dbReference type="AlphaFoldDB" id="A0A1W2H8F0"/>
<gene>
    <name evidence="3" type="ORF">SAMN00777080_3726</name>
</gene>
<dbReference type="NCBIfam" id="NF046078">
    <property type="entry name" value="STM4504_CBY0614"/>
    <property type="match status" value="1"/>
</dbReference>
<keyword evidence="4" id="KW-1185">Reference proteome</keyword>
<dbReference type="STRING" id="758820.SAMN00777080_3726"/>
<dbReference type="Pfam" id="PF22809">
    <property type="entry name" value="DUF7014"/>
    <property type="match status" value="1"/>
</dbReference>
<evidence type="ECO:0000259" key="1">
    <source>
        <dbReference type="Pfam" id="PF18863"/>
    </source>
</evidence>
<dbReference type="EMBL" id="LT838813">
    <property type="protein sequence ID" value="SMD45084.1"/>
    <property type="molecule type" value="Genomic_DNA"/>
</dbReference>
<feature type="domain" description="HEPN AbiJ-N-terminal" evidence="1">
    <location>
        <begin position="6"/>
        <end position="162"/>
    </location>
</feature>
<dbReference type="OrthoDB" id="8113776at2"/>
<evidence type="ECO:0008006" key="5">
    <source>
        <dbReference type="Google" id="ProtNLM"/>
    </source>
</evidence>
<protein>
    <recommendedName>
        <fullName evidence="5">Abortive infection C-terminus</fullName>
    </recommendedName>
</protein>
<dbReference type="Pfam" id="PF18863">
    <property type="entry name" value="AbiJ_NTD4"/>
    <property type="match status" value="1"/>
</dbReference>
<dbReference type="RefSeq" id="WP_084121838.1">
    <property type="nucleotide sequence ID" value="NZ_LT838813.1"/>
</dbReference>
<dbReference type="Proteomes" id="UP000192333">
    <property type="component" value="Chromosome I"/>
</dbReference>
<evidence type="ECO:0000313" key="3">
    <source>
        <dbReference type="EMBL" id="SMD45084.1"/>
    </source>
</evidence>
<sequence>MATYNTYSKRNNSLPDVFRYDILSSKLKSQIFHIWNKYFNQECYEDIRPLIFKNIYQIICEEEGVKNLHTNSPFGMRSNEVEIEDYFEKTRYVEKELDIIEIVFHKMTTAEDVGSRQYNFKPFYFFKDAVIDLNQRFRENGVGYEYSNGKIIRVDNKLLHRESVQETLQLLTEPEFENANEEYLNALSHCRNGRKSESLNDCLKAFESTMKIICKIKGFSFNDSYTAKPLINTLLSNKFIPEYQQSQFNAIKQLLESSVPTIRNKNSGHGQGAKKINISEPLVNYMIYLTGSTIRYLIENLKEE</sequence>
<organism evidence="3 4">
    <name type="scientific">Aquiflexum balticum DSM 16537</name>
    <dbReference type="NCBI Taxonomy" id="758820"/>
    <lineage>
        <taxon>Bacteria</taxon>
        <taxon>Pseudomonadati</taxon>
        <taxon>Bacteroidota</taxon>
        <taxon>Cytophagia</taxon>
        <taxon>Cytophagales</taxon>
        <taxon>Cyclobacteriaceae</taxon>
        <taxon>Aquiflexum</taxon>
    </lineage>
</organism>
<dbReference type="InterPro" id="IPR054280">
    <property type="entry name" value="DUF7014"/>
</dbReference>
<evidence type="ECO:0000259" key="2">
    <source>
        <dbReference type="Pfam" id="PF22809"/>
    </source>
</evidence>
<name>A0A1W2H8F0_9BACT</name>
<feature type="domain" description="DUF7014" evidence="2">
    <location>
        <begin position="174"/>
        <end position="299"/>
    </location>
</feature>